<dbReference type="PANTHER" id="PTHR31069:SF31">
    <property type="entry name" value="MONODICTYPHENONE CLUSTER TRANSCRIPTION FACTOR-RELATED"/>
    <property type="match status" value="1"/>
</dbReference>
<keyword evidence="4" id="KW-0804">Transcription</keyword>
<name>A0A1Z1CJ41_CLAUC</name>
<evidence type="ECO:0000259" key="7">
    <source>
        <dbReference type="PROSITE" id="PS50048"/>
    </source>
</evidence>
<keyword evidence="5" id="KW-0539">Nucleus</keyword>
<dbReference type="GO" id="GO:0005634">
    <property type="term" value="C:nucleus"/>
    <property type="evidence" value="ECO:0007669"/>
    <property type="project" value="InterPro"/>
</dbReference>
<dbReference type="InterPro" id="IPR001138">
    <property type="entry name" value="Zn2Cys6_DnaBD"/>
</dbReference>
<dbReference type="InterPro" id="IPR036864">
    <property type="entry name" value="Zn2-C6_fun-type_DNA-bd_sf"/>
</dbReference>
<sequence length="473" mass="50498">METDAPHEAPSAVQNPRAGQGNGTPLKLRASCDHCSNGKVRCDQDRPSCQRCLNAKIPCNYSASRRMGKPAVSVRSGNDKFKATTSTRRNSKEESYSADTTSESSDSPKNNTHQRPDTGLDPYGQDFDYAASQPWNDANFMSDLPGSFDFASFSNPQANASHITQPQLATNQLQTPLPSSDPLNFATTFHNNANPNPICIHLGAGQSNFQQISPSLLTTSKTLPDQARSIGHQSASCIELASSTIHSLSLPSNMCVSSPQPIPLHTIEQVLAAGRGAISAFNILLQCTCSHSSSFALTLALMITKMLGGYSAICRCSASSPTSCNLLRTPSPAATSCNSRVAPSLSEHLTPSSSSTALTTPTSIPRGPHNIVLDTPITIGGYKIDPDDEYVFILQIVLSELRKVAKLVDAFAVQYSAVNPNACAAGSADEAMNGVSDCGEESVYKSLEHFLRCQVNKARREVGTVLRRSEEGS</sequence>
<dbReference type="GO" id="GO:0008270">
    <property type="term" value="F:zinc ion binding"/>
    <property type="evidence" value="ECO:0007669"/>
    <property type="project" value="InterPro"/>
</dbReference>
<dbReference type="EMBL" id="KX264248">
    <property type="protein sequence ID" value="ANM86329.1"/>
    <property type="molecule type" value="Genomic_DNA"/>
</dbReference>
<feature type="domain" description="Zn(2)-C6 fungal-type" evidence="7">
    <location>
        <begin position="31"/>
        <end position="61"/>
    </location>
</feature>
<organism evidence="8">
    <name type="scientific">Cladonia uncialis subsp. uncialis</name>
    <dbReference type="NCBI Taxonomy" id="180999"/>
    <lineage>
        <taxon>Eukaryota</taxon>
        <taxon>Fungi</taxon>
        <taxon>Dikarya</taxon>
        <taxon>Ascomycota</taxon>
        <taxon>Pezizomycotina</taxon>
        <taxon>Lecanoromycetes</taxon>
        <taxon>OSLEUM clade</taxon>
        <taxon>Lecanoromycetidae</taxon>
        <taxon>Lecanorales</taxon>
        <taxon>Lecanorineae</taxon>
        <taxon>Cladoniaceae</taxon>
        <taxon>Cladonia</taxon>
    </lineage>
</organism>
<evidence type="ECO:0000256" key="2">
    <source>
        <dbReference type="ARBA" id="ARBA00023015"/>
    </source>
</evidence>
<keyword evidence="2" id="KW-0805">Transcription regulation</keyword>
<feature type="region of interest" description="Disordered" evidence="6">
    <location>
        <begin position="65"/>
        <end position="128"/>
    </location>
</feature>
<dbReference type="CDD" id="cd00067">
    <property type="entry name" value="GAL4"/>
    <property type="match status" value="1"/>
</dbReference>
<dbReference type="SMART" id="SM00066">
    <property type="entry name" value="GAL4"/>
    <property type="match status" value="1"/>
</dbReference>
<evidence type="ECO:0000256" key="6">
    <source>
        <dbReference type="SAM" id="MobiDB-lite"/>
    </source>
</evidence>
<dbReference type="GO" id="GO:0003677">
    <property type="term" value="F:DNA binding"/>
    <property type="evidence" value="ECO:0007669"/>
    <property type="project" value="UniProtKB-KW"/>
</dbReference>
<evidence type="ECO:0000256" key="5">
    <source>
        <dbReference type="ARBA" id="ARBA00023242"/>
    </source>
</evidence>
<evidence type="ECO:0000256" key="1">
    <source>
        <dbReference type="ARBA" id="ARBA00022723"/>
    </source>
</evidence>
<dbReference type="GO" id="GO:0045122">
    <property type="term" value="P:aflatoxin biosynthetic process"/>
    <property type="evidence" value="ECO:0007669"/>
    <property type="project" value="InterPro"/>
</dbReference>
<dbReference type="PANTHER" id="PTHR31069">
    <property type="entry name" value="OLEATE-ACTIVATED TRANSCRIPTION FACTOR 1-RELATED"/>
    <property type="match status" value="1"/>
</dbReference>
<keyword evidence="1" id="KW-0479">Metal-binding</keyword>
<feature type="region of interest" description="Disordered" evidence="6">
    <location>
        <begin position="345"/>
        <end position="365"/>
    </location>
</feature>
<dbReference type="InterPro" id="IPR013700">
    <property type="entry name" value="AflR"/>
</dbReference>
<evidence type="ECO:0000313" key="9">
    <source>
        <dbReference type="EMBL" id="AUW31050.1"/>
    </source>
</evidence>
<reference evidence="9" key="2">
    <citation type="submission" date="2017-12" db="EMBL/GenBank/DDBJ databases">
        <title>Genome Sequencing Reveals a Rich Biosynthetic Potential.</title>
        <authorList>
            <person name="Bertrand R.L."/>
            <person name="Abdel-Hameed M.E."/>
            <person name="Sorensen J.L."/>
        </authorList>
    </citation>
    <scope>NUCLEOTIDE SEQUENCE</scope>
</reference>
<dbReference type="Pfam" id="PF00172">
    <property type="entry name" value="Zn_clus"/>
    <property type="match status" value="1"/>
</dbReference>
<protein>
    <submittedName>
        <fullName evidence="8">Putative AfiR-like C6 zinc cluster transcription factor</fullName>
    </submittedName>
    <submittedName>
        <fullName evidence="9">Putative transcription factor</fullName>
    </submittedName>
</protein>
<feature type="compositionally biased region" description="Polar residues" evidence="6">
    <location>
        <begin position="97"/>
        <end position="113"/>
    </location>
</feature>
<dbReference type="PROSITE" id="PS50048">
    <property type="entry name" value="ZN2_CY6_FUNGAL_2"/>
    <property type="match status" value="1"/>
</dbReference>
<feature type="region of interest" description="Disordered" evidence="6">
    <location>
        <begin position="1"/>
        <end position="28"/>
    </location>
</feature>
<reference evidence="8" key="1">
    <citation type="submission" date="2016-05" db="EMBL/GenBank/DDBJ databases">
        <title>Lichen genome sequencing reveals its rich biosynthetic potential.</title>
        <authorList>
            <person name="Bertrand R.L."/>
            <person name="Abdel-Hameed M."/>
            <person name="Sorensen J.L."/>
        </authorList>
    </citation>
    <scope>NUCLEOTIDE SEQUENCE</scope>
</reference>
<dbReference type="PRINTS" id="PR00755">
    <property type="entry name" value="AFLATOXINBRP"/>
</dbReference>
<evidence type="ECO:0000313" key="8">
    <source>
        <dbReference type="EMBL" id="ANM86329.1"/>
    </source>
</evidence>
<dbReference type="SUPFAM" id="SSF57701">
    <property type="entry name" value="Zn2/Cys6 DNA-binding domain"/>
    <property type="match status" value="1"/>
</dbReference>
<dbReference type="Gene3D" id="4.10.240.10">
    <property type="entry name" value="Zn(2)-C6 fungal-type DNA-binding domain"/>
    <property type="match status" value="1"/>
</dbReference>
<proteinExistence type="predicted"/>
<dbReference type="AlphaFoldDB" id="A0A1Z1CJ41"/>
<keyword evidence="3" id="KW-0238">DNA-binding</keyword>
<evidence type="ECO:0000256" key="3">
    <source>
        <dbReference type="ARBA" id="ARBA00023125"/>
    </source>
</evidence>
<evidence type="ECO:0000256" key="4">
    <source>
        <dbReference type="ARBA" id="ARBA00023163"/>
    </source>
</evidence>
<dbReference type="Pfam" id="PF08493">
    <property type="entry name" value="AflR"/>
    <property type="match status" value="1"/>
</dbReference>
<dbReference type="GO" id="GO:0000981">
    <property type="term" value="F:DNA-binding transcription factor activity, RNA polymerase II-specific"/>
    <property type="evidence" value="ECO:0007669"/>
    <property type="project" value="InterPro"/>
</dbReference>
<feature type="compositionally biased region" description="Low complexity" evidence="6">
    <location>
        <begin position="345"/>
        <end position="363"/>
    </location>
</feature>
<dbReference type="InterPro" id="IPR050675">
    <property type="entry name" value="OAF3"/>
</dbReference>
<dbReference type="EMBL" id="MG777490">
    <property type="protein sequence ID" value="AUW31050.1"/>
    <property type="molecule type" value="Genomic_DNA"/>
</dbReference>
<dbReference type="PROSITE" id="PS00463">
    <property type="entry name" value="ZN2_CY6_FUNGAL_1"/>
    <property type="match status" value="1"/>
</dbReference>
<accession>A0A1Z1CJ41</accession>